<reference evidence="1" key="1">
    <citation type="submission" date="2020-04" db="EMBL/GenBank/DDBJ databases">
        <authorList>
            <person name="Chiriac C."/>
            <person name="Salcher M."/>
            <person name="Ghai R."/>
            <person name="Kavagutti S V."/>
        </authorList>
    </citation>
    <scope>NUCLEOTIDE SEQUENCE</scope>
</reference>
<gene>
    <name evidence="1" type="ORF">UFOVP699_206</name>
</gene>
<evidence type="ECO:0000313" key="1">
    <source>
        <dbReference type="EMBL" id="CAB4159470.1"/>
    </source>
</evidence>
<protein>
    <submittedName>
        <fullName evidence="1">Uncharacterized protein</fullName>
    </submittedName>
</protein>
<accession>A0A6J5NI56</accession>
<proteinExistence type="predicted"/>
<name>A0A6J5NI56_9CAUD</name>
<organism evidence="1">
    <name type="scientific">uncultured Caudovirales phage</name>
    <dbReference type="NCBI Taxonomy" id="2100421"/>
    <lineage>
        <taxon>Viruses</taxon>
        <taxon>Duplodnaviria</taxon>
        <taxon>Heunggongvirae</taxon>
        <taxon>Uroviricota</taxon>
        <taxon>Caudoviricetes</taxon>
        <taxon>Peduoviridae</taxon>
        <taxon>Maltschvirus</taxon>
        <taxon>Maltschvirus maltsch</taxon>
    </lineage>
</organism>
<dbReference type="EMBL" id="LR796670">
    <property type="protein sequence ID" value="CAB4159470.1"/>
    <property type="molecule type" value="Genomic_DNA"/>
</dbReference>
<sequence length="208" mass="23901">MPNHIIIRDILLPYEQEKILEFVDSLKIEGNLTNPHLKALLKKLNGFSCMFDLSRNETSNKIAKYQSGGLDVRTDAPDILLGLANSICLTVGIPNKNCFLQIVDMDEGGMIGAHYDAAFSNLINYKCNVSVFSEPYEFVIEKEKIQVNEGDLYCFEASLYKHWTPNPFKSRRVLLSFGFMLEYEELGRSKSDPRIRLSERIQRHFQDK</sequence>